<keyword evidence="2" id="KW-0812">Transmembrane</keyword>
<gene>
    <name evidence="3" type="ORF">E6O75_ATG00178</name>
</gene>
<organism evidence="3 4">
    <name type="scientific">Venturia nashicola</name>
    <dbReference type="NCBI Taxonomy" id="86259"/>
    <lineage>
        <taxon>Eukaryota</taxon>
        <taxon>Fungi</taxon>
        <taxon>Dikarya</taxon>
        <taxon>Ascomycota</taxon>
        <taxon>Pezizomycotina</taxon>
        <taxon>Dothideomycetes</taxon>
        <taxon>Pleosporomycetidae</taxon>
        <taxon>Venturiales</taxon>
        <taxon>Venturiaceae</taxon>
        <taxon>Venturia</taxon>
    </lineage>
</organism>
<keyword evidence="2" id="KW-1133">Transmembrane helix</keyword>
<sequence>MATTTALTSTTSAIGATTSSTVLDTTSSLLSTVTTDLTLTSTALLSATSSTPIISATTTFSPDTTFDASTTSAFSTVPTVINSQSASATEAASSSNPTQLSSDAMNLKPTTIAGIAIAAGGLILLIILASLCICLARRRKMKSNQPQITFQPRSPSRASDEDLEKSSASSQSQEIESVEDEILPKSQSMGGSTLLAVPHDKPTVERFSWKAQTAEHLHVTPPAENRPFSWMKQDEEQYPTAEDNISPDAVQWRPASELLGQPPVRNGSPLSLPPHMIRAPPSHDSLHSSFVPSTATRQSFHSDTMLRNQIKQAFNNGARQSLYYVNSPLSDPAAARWRGSEIGSIIDENMEANSRFSGETLGKLRSEHTRIQNERFRISRLQQLDEEEDWIKHQIANVETRRASNISRAY</sequence>
<keyword evidence="4" id="KW-1185">Reference proteome</keyword>
<accession>A0A4Z1PD15</accession>
<reference evidence="3 4" key="1">
    <citation type="submission" date="2019-04" db="EMBL/GenBank/DDBJ databases">
        <title>High contiguity whole genome sequence and gene annotation resource for two Venturia nashicola isolates.</title>
        <authorList>
            <person name="Prokchorchik M."/>
            <person name="Won K."/>
            <person name="Lee Y."/>
            <person name="Choi E.D."/>
            <person name="Segonzac C."/>
            <person name="Sohn K.H."/>
        </authorList>
    </citation>
    <scope>NUCLEOTIDE SEQUENCE [LARGE SCALE GENOMIC DNA]</scope>
    <source>
        <strain evidence="3 4">PRI2</strain>
    </source>
</reference>
<proteinExistence type="predicted"/>
<evidence type="ECO:0000313" key="3">
    <source>
        <dbReference type="EMBL" id="TID27411.1"/>
    </source>
</evidence>
<keyword evidence="2" id="KW-0472">Membrane</keyword>
<evidence type="ECO:0000256" key="2">
    <source>
        <dbReference type="SAM" id="Phobius"/>
    </source>
</evidence>
<feature type="region of interest" description="Disordered" evidence="1">
    <location>
        <begin position="144"/>
        <end position="196"/>
    </location>
</feature>
<evidence type="ECO:0000313" key="4">
    <source>
        <dbReference type="Proteomes" id="UP000298493"/>
    </source>
</evidence>
<protein>
    <submittedName>
        <fullName evidence="3">Uncharacterized protein</fullName>
    </submittedName>
</protein>
<feature type="compositionally biased region" description="Polar residues" evidence="1">
    <location>
        <begin position="144"/>
        <end position="157"/>
    </location>
</feature>
<name>A0A4Z1PD15_9PEZI</name>
<dbReference type="Proteomes" id="UP000298493">
    <property type="component" value="Unassembled WGS sequence"/>
</dbReference>
<dbReference type="AlphaFoldDB" id="A0A4Z1PD15"/>
<comment type="caution">
    <text evidence="3">The sequence shown here is derived from an EMBL/GenBank/DDBJ whole genome shotgun (WGS) entry which is preliminary data.</text>
</comment>
<evidence type="ECO:0000256" key="1">
    <source>
        <dbReference type="SAM" id="MobiDB-lite"/>
    </source>
</evidence>
<dbReference type="EMBL" id="SNSC02000001">
    <property type="protein sequence ID" value="TID27411.1"/>
    <property type="molecule type" value="Genomic_DNA"/>
</dbReference>
<feature type="compositionally biased region" description="Low complexity" evidence="1">
    <location>
        <begin position="166"/>
        <end position="175"/>
    </location>
</feature>
<feature type="transmembrane region" description="Helical" evidence="2">
    <location>
        <begin position="112"/>
        <end position="136"/>
    </location>
</feature>